<keyword evidence="2" id="KW-0106">Calcium</keyword>
<comment type="similarity">
    <text evidence="1 2">Belongs to the phospholipid scramblase family.</text>
</comment>
<proteinExistence type="inferred from homology"/>
<evidence type="ECO:0000313" key="4">
    <source>
        <dbReference type="Proteomes" id="UP000053268"/>
    </source>
</evidence>
<gene>
    <name evidence="3" type="ORF">RR46_02744</name>
</gene>
<dbReference type="Proteomes" id="UP000053268">
    <property type="component" value="Unassembled WGS sequence"/>
</dbReference>
<organism evidence="3 4">
    <name type="scientific">Papilio xuthus</name>
    <name type="common">Asian swallowtail butterfly</name>
    <dbReference type="NCBI Taxonomy" id="66420"/>
    <lineage>
        <taxon>Eukaryota</taxon>
        <taxon>Metazoa</taxon>
        <taxon>Ecdysozoa</taxon>
        <taxon>Arthropoda</taxon>
        <taxon>Hexapoda</taxon>
        <taxon>Insecta</taxon>
        <taxon>Pterygota</taxon>
        <taxon>Neoptera</taxon>
        <taxon>Endopterygota</taxon>
        <taxon>Lepidoptera</taxon>
        <taxon>Glossata</taxon>
        <taxon>Ditrysia</taxon>
        <taxon>Papilionoidea</taxon>
        <taxon>Papilionidae</taxon>
        <taxon>Papilioninae</taxon>
        <taxon>Papilio</taxon>
    </lineage>
</organism>
<evidence type="ECO:0000256" key="1">
    <source>
        <dbReference type="ARBA" id="ARBA00005350"/>
    </source>
</evidence>
<dbReference type="EMBL" id="KQ459465">
    <property type="protein sequence ID" value="KPJ00356.1"/>
    <property type="molecule type" value="Genomic_DNA"/>
</dbReference>
<comment type="cofactor">
    <cofactor evidence="2">
        <name>Ca(2+)</name>
        <dbReference type="ChEBI" id="CHEBI:29108"/>
    </cofactor>
</comment>
<sequence length="206" mass="23198">MSSESLPLGPLMLSPGLKQLGNLSELCVRQKVTHFANNKYVVMTPDGSPVLFAREDSGLMDRLLMGTSRALHINVFDTEDKGVMRFRRPYTMGPDKMEVCVCGRGVALVRKEFTFLKPVINVNDAADRPLFRVKGPLAITSQCDFEIYNMEKKRVGAIRKKWGGLVREAFSSADNYVIELPADLDVRYKAALLGTCFLIDFMYYEN</sequence>
<dbReference type="InterPro" id="IPR025659">
    <property type="entry name" value="Tubby-like_C"/>
</dbReference>
<evidence type="ECO:0000313" key="3">
    <source>
        <dbReference type="EMBL" id="KPJ00356.1"/>
    </source>
</evidence>
<dbReference type="PANTHER" id="PTHR23248">
    <property type="entry name" value="PHOSPHOLIPID SCRAMBLASE-RELATED"/>
    <property type="match status" value="1"/>
</dbReference>
<comment type="function">
    <text evidence="2">May mediate accelerated ATP-independent bidirectional transbilayer migration of phospholipids upon binding calcium ions that results in a loss of phospholipid asymmetry in the plasma membrane.</text>
</comment>
<dbReference type="Pfam" id="PF03803">
    <property type="entry name" value="Scramblase"/>
    <property type="match status" value="1"/>
</dbReference>
<dbReference type="InterPro" id="IPR005552">
    <property type="entry name" value="Scramblase"/>
</dbReference>
<accession>A0A194QAB6</accession>
<keyword evidence="2" id="KW-0449">Lipoprotein</keyword>
<protein>
    <recommendedName>
        <fullName evidence="2">Phospholipid scramblase</fullName>
    </recommendedName>
</protein>
<name>A0A194QAB6_PAPXU</name>
<dbReference type="GO" id="GO:0017128">
    <property type="term" value="F:phospholipid scramblase activity"/>
    <property type="evidence" value="ECO:0007669"/>
    <property type="project" value="InterPro"/>
</dbReference>
<reference evidence="3 4" key="1">
    <citation type="journal article" date="2015" name="Nat. Commun.">
        <title>Outbred genome sequencing and CRISPR/Cas9 gene editing in butterflies.</title>
        <authorList>
            <person name="Li X."/>
            <person name="Fan D."/>
            <person name="Zhang W."/>
            <person name="Liu G."/>
            <person name="Zhang L."/>
            <person name="Zhao L."/>
            <person name="Fang X."/>
            <person name="Chen L."/>
            <person name="Dong Y."/>
            <person name="Chen Y."/>
            <person name="Ding Y."/>
            <person name="Zhao R."/>
            <person name="Feng M."/>
            <person name="Zhu Y."/>
            <person name="Feng Y."/>
            <person name="Jiang X."/>
            <person name="Zhu D."/>
            <person name="Xiang H."/>
            <person name="Feng X."/>
            <person name="Li S."/>
            <person name="Wang J."/>
            <person name="Zhang G."/>
            <person name="Kronforst M.R."/>
            <person name="Wang W."/>
        </authorList>
    </citation>
    <scope>NUCLEOTIDE SEQUENCE [LARGE SCALE GENOMIC DNA]</scope>
    <source>
        <strain evidence="3">Ya'a_city_454_Px</strain>
        <tissue evidence="3">Whole body</tissue>
    </source>
</reference>
<keyword evidence="4" id="KW-1185">Reference proteome</keyword>
<keyword evidence="2" id="KW-0564">Palmitate</keyword>
<dbReference type="GO" id="GO:0005886">
    <property type="term" value="C:plasma membrane"/>
    <property type="evidence" value="ECO:0007669"/>
    <property type="project" value="TreeGrafter"/>
</dbReference>
<dbReference type="AlphaFoldDB" id="A0A194QAB6"/>
<dbReference type="SUPFAM" id="SSF54518">
    <property type="entry name" value="Tubby C-terminal domain-like"/>
    <property type="match status" value="1"/>
</dbReference>
<dbReference type="PANTHER" id="PTHR23248:SF9">
    <property type="entry name" value="PHOSPHOLIPID SCRAMBLASE"/>
    <property type="match status" value="1"/>
</dbReference>
<evidence type="ECO:0000256" key="2">
    <source>
        <dbReference type="RuleBase" id="RU363116"/>
    </source>
</evidence>